<dbReference type="PROSITE" id="PS50913">
    <property type="entry name" value="GRIP"/>
    <property type="match status" value="1"/>
</dbReference>
<evidence type="ECO:0000313" key="6">
    <source>
        <dbReference type="EnsemblMetazoa" id="LLOJ006156-PA"/>
    </source>
</evidence>
<reference evidence="7" key="1">
    <citation type="submission" date="2012-05" db="EMBL/GenBank/DDBJ databases">
        <title>Whole Genome Assembly of Lutzomyia longipalpis.</title>
        <authorList>
            <person name="Richards S."/>
            <person name="Qu C."/>
            <person name="Dillon R."/>
            <person name="Worley K."/>
            <person name="Scherer S."/>
            <person name="Batterton M."/>
            <person name="Taylor A."/>
            <person name="Hawes A."/>
            <person name="Hernandez B."/>
            <person name="Kovar C."/>
            <person name="Mandapat C."/>
            <person name="Pham C."/>
            <person name="Qu C."/>
            <person name="Jing C."/>
            <person name="Bess C."/>
            <person name="Bandaranaike D."/>
            <person name="Ngo D."/>
            <person name="Ongeri F."/>
            <person name="Arias F."/>
            <person name="Lara F."/>
            <person name="Weissenberger G."/>
            <person name="Kamau G."/>
            <person name="Han H."/>
            <person name="Shen H."/>
            <person name="Dinh H."/>
            <person name="Khalil I."/>
            <person name="Jones J."/>
            <person name="Shafer J."/>
            <person name="Jayaseelan J."/>
            <person name="Quiroz J."/>
            <person name="Blankenburg K."/>
            <person name="Nguyen L."/>
            <person name="Jackson L."/>
            <person name="Francisco L."/>
            <person name="Tang L.-Y."/>
            <person name="Pu L.-L."/>
            <person name="Perales L."/>
            <person name="Lorensuhewa L."/>
            <person name="Munidasa M."/>
            <person name="Coyle M."/>
            <person name="Taylor M."/>
            <person name="Puazo M."/>
            <person name="Firestine M."/>
            <person name="Scheel M."/>
            <person name="Javaid M."/>
            <person name="Wang M."/>
            <person name="Li M."/>
            <person name="Tabassum N."/>
            <person name="Saada N."/>
            <person name="Osuji N."/>
            <person name="Aqrawi P."/>
            <person name="Fu Q."/>
            <person name="Thornton R."/>
            <person name="Raj R."/>
            <person name="Goodspeed R."/>
            <person name="Mata R."/>
            <person name="Najjar R."/>
            <person name="Gubbala S."/>
            <person name="Lee S."/>
            <person name="Denson S."/>
            <person name="Patil S."/>
            <person name="Macmil S."/>
            <person name="Qi S."/>
            <person name="Matskevitch T."/>
            <person name="Palculict T."/>
            <person name="Mathew T."/>
            <person name="Vee V."/>
            <person name="Velamala V."/>
            <person name="Korchina V."/>
            <person name="Cai W."/>
            <person name="Liu W."/>
            <person name="Dai W."/>
            <person name="Zou X."/>
            <person name="Zhu Y."/>
            <person name="Zhang Y."/>
            <person name="Wu Y.-Q."/>
            <person name="Xin Y."/>
            <person name="Nazarath L."/>
            <person name="Kovar C."/>
            <person name="Han Y."/>
            <person name="Muzny D."/>
            <person name="Gibbs R."/>
        </authorList>
    </citation>
    <scope>NUCLEOTIDE SEQUENCE [LARGE SCALE GENOMIC DNA]</scope>
    <source>
        <strain evidence="7">Jacobina</strain>
    </source>
</reference>
<evidence type="ECO:0000256" key="3">
    <source>
        <dbReference type="SAM" id="MobiDB-lite"/>
    </source>
</evidence>
<proteinExistence type="predicted"/>
<dbReference type="EMBL" id="AJWK01019870">
    <property type="status" value="NOT_ANNOTATED_CDS"/>
    <property type="molecule type" value="Genomic_DNA"/>
</dbReference>
<keyword evidence="7" id="KW-1185">Reference proteome</keyword>
<evidence type="ECO:0000259" key="4">
    <source>
        <dbReference type="PROSITE" id="PS50913"/>
    </source>
</evidence>
<evidence type="ECO:0000256" key="1">
    <source>
        <dbReference type="ARBA" id="ARBA00023054"/>
    </source>
</evidence>
<reference evidence="6" key="3">
    <citation type="submission" date="2020-05" db="UniProtKB">
        <authorList>
            <consortium name="EnsemblMetazoa"/>
        </authorList>
    </citation>
    <scope>IDENTIFICATION</scope>
    <source>
        <strain evidence="6">Jacobina</strain>
    </source>
</reference>
<evidence type="ECO:0000313" key="7">
    <source>
        <dbReference type="Proteomes" id="UP000092461"/>
    </source>
</evidence>
<dbReference type="KEGG" id="lll:129795520"/>
<dbReference type="CTD" id="36492"/>
<accession>A0A1B0CN72</accession>
<dbReference type="AlphaFoldDB" id="A0A1B0CN72"/>
<dbReference type="OrthoDB" id="5848685at2759"/>
<dbReference type="VEuPathDB" id="VectorBase:LLONM1_005850"/>
<feature type="coiled-coil region" evidence="2">
    <location>
        <begin position="143"/>
        <end position="511"/>
    </location>
</feature>
<evidence type="ECO:0000256" key="2">
    <source>
        <dbReference type="SAM" id="Coils"/>
    </source>
</evidence>
<evidence type="ECO:0000313" key="5">
    <source>
        <dbReference type="EMBL" id="MBC1172180.1"/>
    </source>
</evidence>
<dbReference type="Gene3D" id="6.10.140.920">
    <property type="match status" value="1"/>
</dbReference>
<dbReference type="Pfam" id="PF01465">
    <property type="entry name" value="GRIP"/>
    <property type="match status" value="1"/>
</dbReference>
<organism evidence="6 7">
    <name type="scientific">Lutzomyia longipalpis</name>
    <name type="common">Sand fly</name>
    <dbReference type="NCBI Taxonomy" id="7200"/>
    <lineage>
        <taxon>Eukaryota</taxon>
        <taxon>Metazoa</taxon>
        <taxon>Ecdysozoa</taxon>
        <taxon>Arthropoda</taxon>
        <taxon>Hexapoda</taxon>
        <taxon>Insecta</taxon>
        <taxon>Pterygota</taxon>
        <taxon>Neoptera</taxon>
        <taxon>Endopterygota</taxon>
        <taxon>Diptera</taxon>
        <taxon>Nematocera</taxon>
        <taxon>Psychodoidea</taxon>
        <taxon>Psychodidae</taxon>
        <taxon>Lutzomyia</taxon>
        <taxon>Lutzomyia</taxon>
    </lineage>
</organism>
<feature type="domain" description="GRIP" evidence="4">
    <location>
        <begin position="546"/>
        <end position="595"/>
    </location>
</feature>
<dbReference type="PANTHER" id="PTHR23157">
    <property type="entry name" value="GRIP AND COILED-COIL DOMAIN-CONTAINING PROTEIN 1"/>
    <property type="match status" value="1"/>
</dbReference>
<dbReference type="GO" id="GO:0005794">
    <property type="term" value="C:Golgi apparatus"/>
    <property type="evidence" value="ECO:0007669"/>
    <property type="project" value="TreeGrafter"/>
</dbReference>
<name>A0A1B0CN72_LUTLO</name>
<dbReference type="Proteomes" id="UP000092461">
    <property type="component" value="Unassembled WGS sequence"/>
</dbReference>
<dbReference type="EMBL" id="AJWK01019871">
    <property type="status" value="NOT_ANNOTATED_CDS"/>
    <property type="molecule type" value="Genomic_DNA"/>
</dbReference>
<dbReference type="RefSeq" id="XP_055692856.1">
    <property type="nucleotide sequence ID" value="XM_055836881.1"/>
</dbReference>
<sequence length="610" mass="70608">MFASLKNKIKEETGTEVPNLPRPPGRRYQRGRLDSFNSMTSIDDLSLIEQKDAEIAALRLQCNDMEGKCDELTKKVEATNEEKDRLEKANALLEESVRVCQVQKDLICEEQDKIQNLQLEEISKLKNLVMFRDQEAVDRLQALKQTQQQLDQCRSELARLQELEPMLEDAKDEVERLRHSTQIEKNTLTTTLAAVEEENRHLKSRLEIYEESRSILTTSADEKVKSLLQERKMLEQRLEEAHLHLSDIKSSWSGQNLALETQVSRLSRQVAEETTEKRKALQDRDDFQETIKRLEFEVEKCHEEIRQRDNKIKLLSEEIDDLSSTLRETRLENEEDVAFLRSKAEKCAEENEELKRRLNEAEMRLSEQEEAHGRTEAQLRDEIGGLSEKIRELSVALEQEKAENAKIALKNAEISQSEEILKQSLREEQDEISEMGEKMTKLRAELKERNSREASLEEQIQQLQSILDGETDKLARIDQLSTELSEKNKTIKQLNQRLGDMKKTLQQEIKSNNNVTGTSSSNHIQPPLPVDKMMPTVTEKLGDGAVVMDEVNFKYLKHVIFKFLTSREVEARHLIKAVATLLHLTSEEERVLHETLDWKSSWFGTRIAPS</sequence>
<dbReference type="SMART" id="SM00755">
    <property type="entry name" value="Grip"/>
    <property type="match status" value="1"/>
</dbReference>
<dbReference type="EMBL" id="AJWK01019873">
    <property type="status" value="NOT_ANNOTATED_CDS"/>
    <property type="molecule type" value="Genomic_DNA"/>
</dbReference>
<protein>
    <submittedName>
        <fullName evidence="5">Putative golgin subfamily protein a member 1 isoform x1</fullName>
    </submittedName>
</protein>
<feature type="coiled-coil region" evidence="2">
    <location>
        <begin position="48"/>
        <end position="96"/>
    </location>
</feature>
<dbReference type="InterPro" id="IPR051952">
    <property type="entry name" value="Golgi-autophagy_related"/>
</dbReference>
<feature type="region of interest" description="Disordered" evidence="3">
    <location>
        <begin position="1"/>
        <end position="31"/>
    </location>
</feature>
<reference evidence="5" key="2">
    <citation type="journal article" date="2020" name="BMC">
        <title>Leishmania infection induces a limited differential gene expression in the sand fly midgut.</title>
        <authorList>
            <person name="Coutinho-Abreu I.V."/>
            <person name="Serafim T.D."/>
            <person name="Meneses C."/>
            <person name="Kamhawi S."/>
            <person name="Oliveira F."/>
            <person name="Valenzuela J.G."/>
        </authorList>
    </citation>
    <scope>NUCLEOTIDE SEQUENCE</scope>
    <source>
        <strain evidence="5">Jacobina</strain>
        <tissue evidence="5">Midgut</tissue>
    </source>
</reference>
<dbReference type="Gene3D" id="1.10.220.60">
    <property type="entry name" value="GRIP domain"/>
    <property type="match status" value="1"/>
</dbReference>
<dbReference type="EnsemblMetazoa" id="LLOJ006156-RA">
    <property type="protein sequence ID" value="LLOJ006156-PA"/>
    <property type="gene ID" value="LLOJ006156"/>
</dbReference>
<dbReference type="EMBL" id="AJWK01019872">
    <property type="status" value="NOT_ANNOTATED_CDS"/>
    <property type="molecule type" value="Genomic_DNA"/>
</dbReference>
<keyword evidence="1 2" id="KW-0175">Coiled coil</keyword>
<dbReference type="GeneID" id="129795520"/>
<dbReference type="EMBL" id="GITU01003477">
    <property type="protein sequence ID" value="MBC1172180.1"/>
    <property type="molecule type" value="Transcribed_RNA"/>
</dbReference>
<dbReference type="PANTHER" id="PTHR23157:SF24">
    <property type="entry name" value="GOLGIN SUBFAMILY A MEMBER 1"/>
    <property type="match status" value="1"/>
</dbReference>
<dbReference type="InterPro" id="IPR000237">
    <property type="entry name" value="GRIP_dom"/>
</dbReference>
<dbReference type="VEuPathDB" id="VectorBase:LLOJ006156"/>